<feature type="region of interest" description="Disordered" evidence="2">
    <location>
        <begin position="131"/>
        <end position="170"/>
    </location>
</feature>
<dbReference type="InterPro" id="IPR031325">
    <property type="entry name" value="RHS_repeat"/>
</dbReference>
<gene>
    <name evidence="5" type="ORF">V3C41_22290</name>
</gene>
<dbReference type="InterPro" id="IPR050708">
    <property type="entry name" value="T6SS_VgrG/RHS"/>
</dbReference>
<dbReference type="RefSeq" id="WP_347783593.1">
    <property type="nucleotide sequence ID" value="NZ_JBBMFV010000004.1"/>
</dbReference>
<dbReference type="Pfam" id="PF05593">
    <property type="entry name" value="RHS_repeat"/>
    <property type="match status" value="6"/>
</dbReference>
<dbReference type="EMBL" id="JBBMFV010000004">
    <property type="protein sequence ID" value="MEO3943803.1"/>
    <property type="molecule type" value="Genomic_DNA"/>
</dbReference>
<dbReference type="SUPFAM" id="SSF69304">
    <property type="entry name" value="Tricorn protease N-terminal domain"/>
    <property type="match status" value="1"/>
</dbReference>
<protein>
    <submittedName>
        <fullName evidence="5">DUF6531 domain-containing protein</fullName>
    </submittedName>
</protein>
<dbReference type="InterPro" id="IPR045351">
    <property type="entry name" value="DUF6531"/>
</dbReference>
<proteinExistence type="predicted"/>
<keyword evidence="6" id="KW-1185">Reference proteome</keyword>
<name>A0ABV0GYR6_PAENI</name>
<dbReference type="Pfam" id="PF20148">
    <property type="entry name" value="DUF6531"/>
    <property type="match status" value="1"/>
</dbReference>
<evidence type="ECO:0000259" key="4">
    <source>
        <dbReference type="Pfam" id="PF25023"/>
    </source>
</evidence>
<dbReference type="Proteomes" id="UP001448614">
    <property type="component" value="Unassembled WGS sequence"/>
</dbReference>
<feature type="compositionally biased region" description="Gly residues" evidence="2">
    <location>
        <begin position="159"/>
        <end position="168"/>
    </location>
</feature>
<dbReference type="InterPro" id="IPR056823">
    <property type="entry name" value="TEN-like_YD-shell"/>
</dbReference>
<evidence type="ECO:0000256" key="1">
    <source>
        <dbReference type="ARBA" id="ARBA00022737"/>
    </source>
</evidence>
<feature type="domain" description="Teneurin-like YD-shell" evidence="4">
    <location>
        <begin position="523"/>
        <end position="624"/>
    </location>
</feature>
<dbReference type="PANTHER" id="PTHR32305:SF15">
    <property type="entry name" value="PROTEIN RHSA-RELATED"/>
    <property type="match status" value="1"/>
</dbReference>
<dbReference type="PANTHER" id="PTHR32305">
    <property type="match status" value="1"/>
</dbReference>
<dbReference type="Pfam" id="PF25023">
    <property type="entry name" value="TEN_YD-shell"/>
    <property type="match status" value="2"/>
</dbReference>
<evidence type="ECO:0000313" key="6">
    <source>
        <dbReference type="Proteomes" id="UP001448614"/>
    </source>
</evidence>
<evidence type="ECO:0000256" key="2">
    <source>
        <dbReference type="SAM" id="MobiDB-lite"/>
    </source>
</evidence>
<dbReference type="NCBIfam" id="TIGR03696">
    <property type="entry name" value="Rhs_assc_core"/>
    <property type="match status" value="1"/>
</dbReference>
<accession>A0ABV0GYR6</accession>
<dbReference type="Gene3D" id="2.180.10.10">
    <property type="entry name" value="RHS repeat-associated core"/>
    <property type="match status" value="5"/>
</dbReference>
<reference evidence="5 6" key="1">
    <citation type="journal article" date="2024" name="Appl. Microbiol. Biotechnol.">
        <title>Biosynthetic gene clusters with biotechnological applications in novel Antarctic isolates from Actinomycetota.</title>
        <authorList>
            <person name="Bruna P."/>
            <person name="Nunez-Montero K."/>
            <person name="Contreras M.J."/>
            <person name="Leal K."/>
            <person name="Garcia M."/>
            <person name="Abanto M."/>
            <person name="Barrientos L."/>
        </authorList>
    </citation>
    <scope>NUCLEOTIDE SEQUENCE [LARGE SCALE GENOMIC DNA]</scope>
    <source>
        <strain evidence="5 6">Se16.17</strain>
    </source>
</reference>
<keyword evidence="1" id="KW-0677">Repeat</keyword>
<feature type="domain" description="DUF6531" evidence="3">
    <location>
        <begin position="295"/>
        <end position="370"/>
    </location>
</feature>
<dbReference type="InterPro" id="IPR006530">
    <property type="entry name" value="YD"/>
</dbReference>
<sequence length="1900" mass="198112">MTEFVEMPLLPDSDGAHGGRFVYGVAESVKGAFESAASRVDEHLGSRTPLVTGAGEDFRGHFSEVFAANAVTASRDAESLAAALRKVAEYVGTMIERAREEDDRRRENNEWVRRHNNRNWLEQFGDSLWGEEARPNMEPGSGPSFPSEAPVPGSRETPGPGGGFGGGVSSARPESLRTFAAGSRGLDEGVASVPGSLESELSSFADRCGWGRIDAAGVVSAFRQYLAANEADAGWALVVADAFAAAGGEGAVSTLSDAAVNEALAAAGVSGTRTGLVIDPPTAAGAVPSSGYANDPVNTATGNFIEPETDLGFAGAAADLAVTRMYNSLGSGLGTVGVFGPGWASVLDQHLVLTDEGCRWVMADGRAVDFPREGAGWARAVGENYWLTCEDAGTPWLAELTSVPAGVTEVLVVADNQGRWWAYTTAGVWLGTGAGPGRTISAHRSAPSGAVSDAVASDVMDPAGADASVDDREAAAASDAETAVDGGVPGGVCRLVHGRGRFVEIDYVDGVVGVVRGSDGRRVEYGYDAEGRLVTVGTETGTRRYGWNEQGLIGSVVSAAGVVEAENTYDEAGRVIMQVTQHGRRTRFAYLPGRVTVVSDEDGSRSNSWVADSKGRLVGVLDAEDRRQSMSYDGHSNLVSLTERDGAVTVHGYDTRGRKIRTVTPEGADLSYGWDEQDRITTLVTASGSVVTYEYADELSRDPSVVVDPLGGRTELVWRDGLLTQVTDPVGVMIGFEYDGFGDLTGTSNAAGDTARIVRDRAGRPVTAVSPSGAETRFGYDEAGMLVRRVDPDEAVWAFEHDTAGRTTAVVAPDGGRTAFEYAPNGELSRTTDPLGRVVERVVDELGNLTAAVLPDGGRWGFTHDNLSRLVGITDPAGHDWVREYDTVGALTAVIDPTEVRTGAVTDRTAGTASLTDAFAANTYSFDEYGRPTKIESVDGSAELITYDGAGNPVELVDGEGGLTVLGRDAAGKITSITSPTGAVTRFEYDHCGRPWKSIDPVGAVTELSYDVDQRLTARRLPTGEVETFAYDACGRLTAKHTPGDGTARYGYDKVGRLSFAQDSWYGTRRFEYNLAGELVATINGVGGRTGFEYDTRGRLTRITDPNGGVTTRTYTATDQVDSVTDPLGRVTTATYDAAGRQLSQTDPDGHATTWAYDAAGREASTSVDGALIAAIERDVAGRRVVITDHTGGAGYAVEHELCFDRRGLLTRKSNGTGTGSQVLGWEYDGDGNRTAFTDPTGTTTRYTRDAAGRVVKVSNPLLGDAAFTHDASGRITTATAGQYSQEWVYRGGNLSEHTRTTTADNGTNPPGAADVTLIGREDGGRITGLSRGGVVTRYGYDTAGQMVSATTTVTGSEASGSVVGWEYDAGGRLLRETTPTGARTFAYDAAGQLLAVTDPDGARTEYVYDGLGRRVRVIDPDGSWTEYAWGPTGYLTGTIEKDRDGAERNRHRLHVDALGELATVDGTPLWWDTAAPVPTLAGANSTQVVSLPGGVTGIGDAWTAPGWRAARPTDQHDPWAVLGTPTTPNPGSPLAAIAGGLGGVLPAGIGLTAGGGIDIAGLEWLGKRAYDPATRGFLSTDPLAPVLGAGWDGNPYSYAGNNPLNTTDPTGLRPLTDADLKAYDGSSRGAIAAAGDWLGDNWEYVVGGAAVVGGAVLMFVPGGQLAGMGLMSFGADVVIQKATTGHVNWGQAAISGGLGMIGGGVGMMAGKLVNNPVARMAVENGVEGAISGAGGYLTGPGPHTPTGLLGATALGGGTGALPIGGAANRVDLRALPTTRLGELPPSPMVSSNPAGSAFIASADGVVIPTSRTTLETGFQRAGFHGVPTTSPGMMYSMPDGSLVRIMEPSGAAQLRASFTNANDGLINPFTGKPVQPPSGLTRSDRVLYVRERTHVNLMP</sequence>
<dbReference type="NCBIfam" id="TIGR01643">
    <property type="entry name" value="YD_repeat_2x"/>
    <property type="match status" value="12"/>
</dbReference>
<comment type="caution">
    <text evidence="5">The sequence shown here is derived from an EMBL/GenBank/DDBJ whole genome shotgun (WGS) entry which is preliminary data.</text>
</comment>
<evidence type="ECO:0000313" key="5">
    <source>
        <dbReference type="EMBL" id="MEO3943803.1"/>
    </source>
</evidence>
<evidence type="ECO:0000259" key="3">
    <source>
        <dbReference type="Pfam" id="PF20148"/>
    </source>
</evidence>
<dbReference type="InterPro" id="IPR022385">
    <property type="entry name" value="Rhs_assc_core"/>
</dbReference>
<feature type="domain" description="Teneurin-like YD-shell" evidence="4">
    <location>
        <begin position="737"/>
        <end position="901"/>
    </location>
</feature>
<organism evidence="5 6">
    <name type="scientific">Paenarthrobacter nicotinovorans</name>
    <name type="common">Arthrobacter nicotinovorans</name>
    <dbReference type="NCBI Taxonomy" id="29320"/>
    <lineage>
        <taxon>Bacteria</taxon>
        <taxon>Bacillati</taxon>
        <taxon>Actinomycetota</taxon>
        <taxon>Actinomycetes</taxon>
        <taxon>Micrococcales</taxon>
        <taxon>Micrococcaceae</taxon>
        <taxon>Paenarthrobacter</taxon>
    </lineage>
</organism>